<evidence type="ECO:0000313" key="3">
    <source>
        <dbReference type="Proteomes" id="UP000190423"/>
    </source>
</evidence>
<dbReference type="GO" id="GO:0003774">
    <property type="term" value="F:cytoskeletal motor activity"/>
    <property type="evidence" value="ECO:0007669"/>
    <property type="project" value="InterPro"/>
</dbReference>
<dbReference type="PANTHER" id="PTHR30534:SF0">
    <property type="entry name" value="FLAGELLAR MOTOR SWITCH PROTEIN FLIG"/>
    <property type="match status" value="1"/>
</dbReference>
<dbReference type="OrthoDB" id="9780302at2"/>
<dbReference type="Gene3D" id="1.10.220.30">
    <property type="match status" value="1"/>
</dbReference>
<gene>
    <name evidence="2" type="ORF">SAMN02745149_00959</name>
</gene>
<dbReference type="GeneID" id="78316259"/>
<dbReference type="AlphaFoldDB" id="A0A1T4K2A1"/>
<dbReference type="GO" id="GO:0006935">
    <property type="term" value="P:chemotaxis"/>
    <property type="evidence" value="ECO:0007669"/>
    <property type="project" value="InterPro"/>
</dbReference>
<dbReference type="STRING" id="261392.SAMN02745149_00959"/>
<evidence type="ECO:0000259" key="1">
    <source>
        <dbReference type="Pfam" id="PF01706"/>
    </source>
</evidence>
<dbReference type="Pfam" id="PF01706">
    <property type="entry name" value="FliG_C"/>
    <property type="match status" value="1"/>
</dbReference>
<name>A0A1T4K2A1_TREPO</name>
<dbReference type="SUPFAM" id="SSF48029">
    <property type="entry name" value="FliG"/>
    <property type="match status" value="1"/>
</dbReference>
<keyword evidence="3" id="KW-1185">Reference proteome</keyword>
<dbReference type="InterPro" id="IPR023087">
    <property type="entry name" value="Flg_Motor_Flig_C"/>
</dbReference>
<reference evidence="2 3" key="1">
    <citation type="submission" date="2017-02" db="EMBL/GenBank/DDBJ databases">
        <authorList>
            <person name="Peterson S.W."/>
        </authorList>
    </citation>
    <scope>NUCLEOTIDE SEQUENCE [LARGE SCALE GENOMIC DNA]</scope>
    <source>
        <strain evidence="2 3">ATCC BAA-908</strain>
    </source>
</reference>
<dbReference type="PANTHER" id="PTHR30534">
    <property type="entry name" value="FLAGELLAR MOTOR SWITCH PROTEIN FLIG"/>
    <property type="match status" value="1"/>
</dbReference>
<evidence type="ECO:0000313" key="2">
    <source>
        <dbReference type="EMBL" id="SJZ36554.1"/>
    </source>
</evidence>
<accession>A0A1T4K2A1</accession>
<dbReference type="RefSeq" id="WP_078932859.1">
    <property type="nucleotide sequence ID" value="NZ_FUWG01000006.1"/>
</dbReference>
<organism evidence="2 3">
    <name type="scientific">Treponema porcinum</name>
    <dbReference type="NCBI Taxonomy" id="261392"/>
    <lineage>
        <taxon>Bacteria</taxon>
        <taxon>Pseudomonadati</taxon>
        <taxon>Spirochaetota</taxon>
        <taxon>Spirochaetia</taxon>
        <taxon>Spirochaetales</taxon>
        <taxon>Treponemataceae</taxon>
        <taxon>Treponema</taxon>
    </lineage>
</organism>
<sequence>MLKYSDQQILAKALKGASTEVQDKIFRNMSKRTSSMLKEDLEYMGPITFAETEEAKLQILQTLLKLEKERKLKINSLNPSDLIKQKKSVSFSSDALLLFCHIILQFQVQQPCLVKQYQQ</sequence>
<protein>
    <submittedName>
        <fullName evidence="2">FliG C-terminal domain-containing protein</fullName>
    </submittedName>
</protein>
<proteinExistence type="predicted"/>
<dbReference type="GO" id="GO:0071973">
    <property type="term" value="P:bacterial-type flagellum-dependent cell motility"/>
    <property type="evidence" value="ECO:0007669"/>
    <property type="project" value="InterPro"/>
</dbReference>
<dbReference type="InterPro" id="IPR000090">
    <property type="entry name" value="Flg_Motor_Flig"/>
</dbReference>
<dbReference type="EMBL" id="FUWG01000006">
    <property type="protein sequence ID" value="SJZ36554.1"/>
    <property type="molecule type" value="Genomic_DNA"/>
</dbReference>
<dbReference type="InterPro" id="IPR011002">
    <property type="entry name" value="FliG_a-hlx"/>
</dbReference>
<dbReference type="Proteomes" id="UP000190423">
    <property type="component" value="Unassembled WGS sequence"/>
</dbReference>
<feature type="domain" description="Flagellar motor switch protein FliG C-terminal" evidence="1">
    <location>
        <begin position="2"/>
        <end position="73"/>
    </location>
</feature>
<dbReference type="GO" id="GO:0009288">
    <property type="term" value="C:bacterial-type flagellum"/>
    <property type="evidence" value="ECO:0007669"/>
    <property type="project" value="InterPro"/>
</dbReference>